<dbReference type="EMBL" id="JASPKZ010000839">
    <property type="protein sequence ID" value="KAJ9599015.1"/>
    <property type="molecule type" value="Genomic_DNA"/>
</dbReference>
<reference evidence="1" key="2">
    <citation type="submission" date="2023-05" db="EMBL/GenBank/DDBJ databases">
        <authorList>
            <person name="Fouks B."/>
        </authorList>
    </citation>
    <scope>NUCLEOTIDE SEQUENCE</scope>
    <source>
        <strain evidence="1">Stay&amp;Tobe</strain>
        <tissue evidence="1">Testes</tissue>
    </source>
</reference>
<protein>
    <submittedName>
        <fullName evidence="1">Uncharacterized protein</fullName>
    </submittedName>
</protein>
<reference evidence="1" key="1">
    <citation type="journal article" date="2023" name="IScience">
        <title>Live-bearing cockroach genome reveals convergent evolutionary mechanisms linked to viviparity in insects and beyond.</title>
        <authorList>
            <person name="Fouks B."/>
            <person name="Harrison M.C."/>
            <person name="Mikhailova A.A."/>
            <person name="Marchal E."/>
            <person name="English S."/>
            <person name="Carruthers M."/>
            <person name="Jennings E.C."/>
            <person name="Chiamaka E.L."/>
            <person name="Frigard R.A."/>
            <person name="Pippel M."/>
            <person name="Attardo G.M."/>
            <person name="Benoit J.B."/>
            <person name="Bornberg-Bauer E."/>
            <person name="Tobe S.S."/>
        </authorList>
    </citation>
    <scope>NUCLEOTIDE SEQUENCE</scope>
    <source>
        <strain evidence="1">Stay&amp;Tobe</strain>
    </source>
</reference>
<accession>A0AAD8AH20</accession>
<gene>
    <name evidence="1" type="ORF">L9F63_010472</name>
</gene>
<keyword evidence="2" id="KW-1185">Reference proteome</keyword>
<name>A0AAD8AH20_DIPPU</name>
<evidence type="ECO:0000313" key="2">
    <source>
        <dbReference type="Proteomes" id="UP001233999"/>
    </source>
</evidence>
<feature type="non-terminal residue" evidence="1">
    <location>
        <position position="1"/>
    </location>
</feature>
<dbReference type="AlphaFoldDB" id="A0AAD8AH20"/>
<feature type="non-terminal residue" evidence="1">
    <location>
        <position position="76"/>
    </location>
</feature>
<proteinExistence type="predicted"/>
<sequence>VPEIQSECKHAHPKRLSQQIELHFHMNSTTAHCCNETLMLELLSVSIDYDPVVIFLTLCKCNNNIKLDDLEYNRDR</sequence>
<comment type="caution">
    <text evidence="1">The sequence shown here is derived from an EMBL/GenBank/DDBJ whole genome shotgun (WGS) entry which is preliminary data.</text>
</comment>
<evidence type="ECO:0000313" key="1">
    <source>
        <dbReference type="EMBL" id="KAJ9599015.1"/>
    </source>
</evidence>
<organism evidence="1 2">
    <name type="scientific">Diploptera punctata</name>
    <name type="common">Pacific beetle cockroach</name>
    <dbReference type="NCBI Taxonomy" id="6984"/>
    <lineage>
        <taxon>Eukaryota</taxon>
        <taxon>Metazoa</taxon>
        <taxon>Ecdysozoa</taxon>
        <taxon>Arthropoda</taxon>
        <taxon>Hexapoda</taxon>
        <taxon>Insecta</taxon>
        <taxon>Pterygota</taxon>
        <taxon>Neoptera</taxon>
        <taxon>Polyneoptera</taxon>
        <taxon>Dictyoptera</taxon>
        <taxon>Blattodea</taxon>
        <taxon>Blaberoidea</taxon>
        <taxon>Blaberidae</taxon>
        <taxon>Diplopterinae</taxon>
        <taxon>Diploptera</taxon>
    </lineage>
</organism>
<dbReference type="Proteomes" id="UP001233999">
    <property type="component" value="Unassembled WGS sequence"/>
</dbReference>